<dbReference type="Proteomes" id="UP000694580">
    <property type="component" value="Chromosome 9"/>
</dbReference>
<comment type="subcellular location">
    <subcellularLocation>
        <location evidence="2">Chromosome</location>
        <location evidence="2">Centromere</location>
        <location evidence="2">Kinetochore</location>
    </subcellularLocation>
    <subcellularLocation>
        <location evidence="1">Cytoplasm</location>
        <location evidence="1">Cytoskeleton</location>
        <location evidence="1">Spindle</location>
    </subcellularLocation>
</comment>
<keyword evidence="10" id="KW-0206">Cytoskeleton</keyword>
<keyword evidence="6" id="KW-0132">Cell division</keyword>
<dbReference type="GO" id="GO:0000940">
    <property type="term" value="C:outer kinetochore"/>
    <property type="evidence" value="ECO:0007669"/>
    <property type="project" value="InterPro"/>
</dbReference>
<sequence length="415" mass="47202">LESIIILTINGTPDVRHVQSQLRKHDEEISEVRNFVHICSVLKQRSTEDMARLTRHYEKYGYKPRQKKSARCGCVTVNMKAEAATDSTKFLEEIQAGPGEEAVARGDQEKSTPVKEDPPPVDPMRTPQLSDFGLSEMHLKKVLEGLGMHQEPAPLQELSLHPRKEEYWKEEHLTDFITSNPPMPKTPKCDLRLDEDLPTPRLEDFGITEHTTCLNNDFTMDLFRKKPPKTSRYLFLSKLNTDVIIMDSPEPPVFCTPGLKIIKPAAPSLPVMADFSIVECNRAATPELPAFESPLIHAPSSKSSAFYENWGFGRFWSPDVPKMQVRLPQIEQTTPEMSCSLLWPEIYSEHVLSVCGLEEPSYPNQENHTQEWNLATPRVRKHFVDEPQTPEMPDLSCITQDILKASCHFSPSLFL</sequence>
<evidence type="ECO:0000256" key="8">
    <source>
        <dbReference type="ARBA" id="ARBA00022776"/>
    </source>
</evidence>
<dbReference type="PANTHER" id="PTHR48118:SF1">
    <property type="entry name" value="SPINDLE AND KINETOCHORE-ASSOCIATED PROTEIN 3"/>
    <property type="match status" value="1"/>
</dbReference>
<evidence type="ECO:0000256" key="9">
    <source>
        <dbReference type="ARBA" id="ARBA00022838"/>
    </source>
</evidence>
<dbReference type="GO" id="GO:0007059">
    <property type="term" value="P:chromosome segregation"/>
    <property type="evidence" value="ECO:0007669"/>
    <property type="project" value="InterPro"/>
</dbReference>
<dbReference type="Gene3D" id="6.10.250.1400">
    <property type="match status" value="1"/>
</dbReference>
<reference evidence="14" key="2">
    <citation type="submission" date="2025-08" db="UniProtKB">
        <authorList>
            <consortium name="Ensembl"/>
        </authorList>
    </citation>
    <scope>IDENTIFICATION</scope>
</reference>
<dbReference type="PANTHER" id="PTHR48118">
    <property type="entry name" value="SPINDLE AND KINETOCHORE-ASSOCIATED PROTEIN 3"/>
    <property type="match status" value="1"/>
</dbReference>
<keyword evidence="4" id="KW-0158">Chromosome</keyword>
<dbReference type="GO" id="GO:0005876">
    <property type="term" value="C:spindle microtubule"/>
    <property type="evidence" value="ECO:0007669"/>
    <property type="project" value="TreeGrafter"/>
</dbReference>
<evidence type="ECO:0000256" key="6">
    <source>
        <dbReference type="ARBA" id="ARBA00022618"/>
    </source>
</evidence>
<evidence type="ECO:0000256" key="5">
    <source>
        <dbReference type="ARBA" id="ARBA00022490"/>
    </source>
</evidence>
<dbReference type="Ensembl" id="ENSDCDT00010058410.1">
    <property type="protein sequence ID" value="ENSDCDP00010048092.1"/>
    <property type="gene ID" value="ENSDCDG00010029031.1"/>
</dbReference>
<keyword evidence="15" id="KW-1185">Reference proteome</keyword>
<proteinExistence type="inferred from homology"/>
<keyword evidence="9" id="KW-0995">Kinetochore</keyword>
<evidence type="ECO:0000256" key="11">
    <source>
        <dbReference type="ARBA" id="ARBA00023306"/>
    </source>
</evidence>
<evidence type="ECO:0000256" key="3">
    <source>
        <dbReference type="ARBA" id="ARBA00007716"/>
    </source>
</evidence>
<keyword evidence="12" id="KW-0137">Centromere</keyword>
<evidence type="ECO:0000256" key="1">
    <source>
        <dbReference type="ARBA" id="ARBA00004186"/>
    </source>
</evidence>
<evidence type="ECO:0000256" key="10">
    <source>
        <dbReference type="ARBA" id="ARBA00023212"/>
    </source>
</evidence>
<reference evidence="14" key="3">
    <citation type="submission" date="2025-09" db="UniProtKB">
        <authorList>
            <consortium name="Ensembl"/>
        </authorList>
    </citation>
    <scope>IDENTIFICATION</scope>
</reference>
<dbReference type="GO" id="GO:0051301">
    <property type="term" value="P:cell division"/>
    <property type="evidence" value="ECO:0007669"/>
    <property type="project" value="UniProtKB-KW"/>
</dbReference>
<name>A0AAY4DRD7_9TELE</name>
<organism evidence="14 15">
    <name type="scientific">Denticeps clupeoides</name>
    <name type="common">denticle herring</name>
    <dbReference type="NCBI Taxonomy" id="299321"/>
    <lineage>
        <taxon>Eukaryota</taxon>
        <taxon>Metazoa</taxon>
        <taxon>Chordata</taxon>
        <taxon>Craniata</taxon>
        <taxon>Vertebrata</taxon>
        <taxon>Euteleostomi</taxon>
        <taxon>Actinopterygii</taxon>
        <taxon>Neopterygii</taxon>
        <taxon>Teleostei</taxon>
        <taxon>Clupei</taxon>
        <taxon>Clupeiformes</taxon>
        <taxon>Denticipitoidei</taxon>
        <taxon>Denticipitidae</taxon>
        <taxon>Denticeps</taxon>
    </lineage>
</organism>
<evidence type="ECO:0000256" key="7">
    <source>
        <dbReference type="ARBA" id="ARBA00022701"/>
    </source>
</evidence>
<protein>
    <submittedName>
        <fullName evidence="14">Uncharacterized protein</fullName>
    </submittedName>
</protein>
<dbReference type="GeneTree" id="ENSGT00500000045005"/>
<dbReference type="AlphaFoldDB" id="A0AAY4DRD7"/>
<dbReference type="InterPro" id="IPR033341">
    <property type="entry name" value="SKA3"/>
</dbReference>
<evidence type="ECO:0000256" key="4">
    <source>
        <dbReference type="ARBA" id="ARBA00022454"/>
    </source>
</evidence>
<reference evidence="14 15" key="1">
    <citation type="submission" date="2020-06" db="EMBL/GenBank/DDBJ databases">
        <authorList>
            <consortium name="Wellcome Sanger Institute Data Sharing"/>
        </authorList>
    </citation>
    <scope>NUCLEOTIDE SEQUENCE [LARGE SCALE GENOMIC DNA]</scope>
</reference>
<accession>A0AAY4DRD7</accession>
<evidence type="ECO:0000313" key="14">
    <source>
        <dbReference type="Ensembl" id="ENSDCDP00010048092.1"/>
    </source>
</evidence>
<evidence type="ECO:0000313" key="15">
    <source>
        <dbReference type="Proteomes" id="UP000694580"/>
    </source>
</evidence>
<keyword evidence="8" id="KW-0498">Mitosis</keyword>
<feature type="compositionally biased region" description="Basic and acidic residues" evidence="13">
    <location>
        <begin position="102"/>
        <end position="118"/>
    </location>
</feature>
<comment type="similarity">
    <text evidence="3">Belongs to the SKA3 family.</text>
</comment>
<evidence type="ECO:0000256" key="13">
    <source>
        <dbReference type="SAM" id="MobiDB-lite"/>
    </source>
</evidence>
<gene>
    <name evidence="14" type="primary">SKA3</name>
</gene>
<evidence type="ECO:0000256" key="2">
    <source>
        <dbReference type="ARBA" id="ARBA00004629"/>
    </source>
</evidence>
<feature type="region of interest" description="Disordered" evidence="13">
    <location>
        <begin position="96"/>
        <end position="129"/>
    </location>
</feature>
<keyword evidence="11" id="KW-0131">Cell cycle</keyword>
<keyword evidence="5" id="KW-0963">Cytoplasm</keyword>
<keyword evidence="7" id="KW-0493">Microtubule</keyword>
<dbReference type="GO" id="GO:0000278">
    <property type="term" value="P:mitotic cell cycle"/>
    <property type="evidence" value="ECO:0007669"/>
    <property type="project" value="TreeGrafter"/>
</dbReference>
<evidence type="ECO:0000256" key="12">
    <source>
        <dbReference type="ARBA" id="ARBA00023328"/>
    </source>
</evidence>